<dbReference type="Proteomes" id="UP000481033">
    <property type="component" value="Unassembled WGS sequence"/>
</dbReference>
<accession>A0A6M0RQE0</accession>
<dbReference type="PANTHER" id="PTHR42988:SF2">
    <property type="entry name" value="CYCLIC NUCLEOTIDE PHOSPHODIESTERASE CBUA0032-RELATED"/>
    <property type="match status" value="1"/>
</dbReference>
<protein>
    <submittedName>
        <fullName evidence="6">Phosphodiesterase</fullName>
    </submittedName>
</protein>
<keyword evidence="1" id="KW-0479">Metal-binding</keyword>
<proteinExistence type="inferred from homology"/>
<dbReference type="Gene3D" id="3.60.21.10">
    <property type="match status" value="1"/>
</dbReference>
<organism evidence="6 7">
    <name type="scientific">Adonisia turfae CCMR0081</name>
    <dbReference type="NCBI Taxonomy" id="2292702"/>
    <lineage>
        <taxon>Bacteria</taxon>
        <taxon>Bacillati</taxon>
        <taxon>Cyanobacteriota</taxon>
        <taxon>Adonisia</taxon>
        <taxon>Adonisia turfae</taxon>
    </lineage>
</organism>
<dbReference type="InterPro" id="IPR026575">
    <property type="entry name" value="GpdQ/CpdA-like"/>
</dbReference>
<sequence length="257" mass="28692">MSHSILLAQVTDSHLLAKTTDQLRGCNTWQTFNAVLREVAQCKPDGLLLTGDLAEQGEAEAYGNLVDALSPLQIPTYWLPGNHDRLDMLQQVLQVLPASQGLSSIDLGPWQLILLDSVFLDATFGEGHLSEQQLQKLRFYLTHHPPKPTLIALHHHPVSVGIDWVDQIGVKNADEFFALIEQFSQVKLVVFGHIHHEFQHKTARGIGVYGCPSTCLQVTPAVTAMDDTQPGFRLVWLYGDGRYETEVRRVNIVDGER</sequence>
<name>A0A6M0RQE0_9CYAN</name>
<dbReference type="InterPro" id="IPR004843">
    <property type="entry name" value="Calcineurin-like_PHP"/>
</dbReference>
<evidence type="ECO:0000259" key="5">
    <source>
        <dbReference type="Pfam" id="PF00149"/>
    </source>
</evidence>
<dbReference type="PANTHER" id="PTHR42988">
    <property type="entry name" value="PHOSPHOHYDROLASE"/>
    <property type="match status" value="1"/>
</dbReference>
<dbReference type="AlphaFoldDB" id="A0A6M0RQE0"/>
<keyword evidence="2" id="KW-0378">Hydrolase</keyword>
<evidence type="ECO:0000313" key="6">
    <source>
        <dbReference type="EMBL" id="NEZ57952.1"/>
    </source>
</evidence>
<dbReference type="GO" id="GO:0004112">
    <property type="term" value="F:cyclic-nucleotide phosphodiesterase activity"/>
    <property type="evidence" value="ECO:0007669"/>
    <property type="project" value="InterPro"/>
</dbReference>
<feature type="domain" description="Calcineurin-like phosphoesterase" evidence="5">
    <location>
        <begin position="7"/>
        <end position="196"/>
    </location>
</feature>
<reference evidence="6 7" key="1">
    <citation type="journal article" date="2020" name="Microb. Ecol.">
        <title>Ecogenomics of the Marine Benthic Filamentous Cyanobacterium Adonisia.</title>
        <authorList>
            <person name="Walter J.M."/>
            <person name="Coutinho F.H."/>
            <person name="Leomil L."/>
            <person name="Hargreaves P.I."/>
            <person name="Campeao M.E."/>
            <person name="Vieira V.V."/>
            <person name="Silva B.S."/>
            <person name="Fistarol G.O."/>
            <person name="Salomon P.S."/>
            <person name="Sawabe T."/>
            <person name="Mino S."/>
            <person name="Hosokawa M."/>
            <person name="Miyashita H."/>
            <person name="Maruyama F."/>
            <person name="van Verk M.C."/>
            <person name="Dutilh B.E."/>
            <person name="Thompson C.C."/>
            <person name="Thompson F.L."/>
        </authorList>
    </citation>
    <scope>NUCLEOTIDE SEQUENCE [LARGE SCALE GENOMIC DNA]</scope>
    <source>
        <strain evidence="6 7">CCMR0081</strain>
    </source>
</reference>
<evidence type="ECO:0000256" key="1">
    <source>
        <dbReference type="ARBA" id="ARBA00022723"/>
    </source>
</evidence>
<evidence type="ECO:0000256" key="3">
    <source>
        <dbReference type="ARBA" id="ARBA00023004"/>
    </source>
</evidence>
<evidence type="ECO:0000256" key="2">
    <source>
        <dbReference type="ARBA" id="ARBA00022801"/>
    </source>
</evidence>
<keyword evidence="3" id="KW-0408">Iron</keyword>
<evidence type="ECO:0000313" key="7">
    <source>
        <dbReference type="Proteomes" id="UP000481033"/>
    </source>
</evidence>
<dbReference type="Pfam" id="PF00149">
    <property type="entry name" value="Metallophos"/>
    <property type="match status" value="1"/>
</dbReference>
<comment type="caution">
    <text evidence="6">The sequence shown here is derived from an EMBL/GenBank/DDBJ whole genome shotgun (WGS) entry which is preliminary data.</text>
</comment>
<dbReference type="GO" id="GO:0046872">
    <property type="term" value="F:metal ion binding"/>
    <property type="evidence" value="ECO:0007669"/>
    <property type="project" value="UniProtKB-KW"/>
</dbReference>
<gene>
    <name evidence="6" type="ORF">DXZ20_20350</name>
</gene>
<comment type="similarity">
    <text evidence="4">Belongs to the cyclic nucleotide phosphodiesterase class-III family.</text>
</comment>
<evidence type="ECO:0000256" key="4">
    <source>
        <dbReference type="ARBA" id="ARBA00025742"/>
    </source>
</evidence>
<dbReference type="CDD" id="cd07402">
    <property type="entry name" value="MPP_GpdQ"/>
    <property type="match status" value="1"/>
</dbReference>
<dbReference type="RefSeq" id="WP_163700130.1">
    <property type="nucleotide sequence ID" value="NZ_QXHD01000004.1"/>
</dbReference>
<dbReference type="InterPro" id="IPR050884">
    <property type="entry name" value="CNP_phosphodiesterase-III"/>
</dbReference>
<dbReference type="SUPFAM" id="SSF56300">
    <property type="entry name" value="Metallo-dependent phosphatases"/>
    <property type="match status" value="1"/>
</dbReference>
<dbReference type="InterPro" id="IPR029052">
    <property type="entry name" value="Metallo-depent_PP-like"/>
</dbReference>
<dbReference type="EMBL" id="QXHD01000004">
    <property type="protein sequence ID" value="NEZ57952.1"/>
    <property type="molecule type" value="Genomic_DNA"/>
</dbReference>
<keyword evidence="7" id="KW-1185">Reference proteome</keyword>